<keyword evidence="3" id="KW-1185">Reference proteome</keyword>
<gene>
    <name evidence="2" type="ORF">BN873_p70024</name>
</gene>
<dbReference type="Proteomes" id="UP000035760">
    <property type="component" value="Unassembled WGS sequence"/>
</dbReference>
<accession>W6M9V2</accession>
<organism evidence="2 3">
    <name type="scientific">Candidatus Competibacter denitrificans Run_A_D11</name>
    <dbReference type="NCBI Taxonomy" id="1400863"/>
    <lineage>
        <taxon>Bacteria</taxon>
        <taxon>Pseudomonadati</taxon>
        <taxon>Pseudomonadota</taxon>
        <taxon>Gammaproteobacteria</taxon>
        <taxon>Candidatus Competibacteraceae</taxon>
        <taxon>Candidatus Competibacter</taxon>
    </lineage>
</organism>
<keyword evidence="1" id="KW-0812">Transmembrane</keyword>
<reference evidence="2" key="1">
    <citation type="submission" date="2013-07" db="EMBL/GenBank/DDBJ databases">
        <authorList>
            <person name="McIlroy S."/>
        </authorList>
    </citation>
    <scope>NUCLEOTIDE SEQUENCE [LARGE SCALE GENOMIC DNA]</scope>
    <source>
        <strain evidence="2">Run_A_D11</strain>
    </source>
</reference>
<dbReference type="InterPro" id="IPR021548">
    <property type="entry name" value="DUF2895"/>
</dbReference>
<dbReference type="AlphaFoldDB" id="W6M9V2"/>
<proteinExistence type="predicted"/>
<sequence length="210" mass="24598">MSLAKTHRAQNEQELRYRNRIIGMLFVLLALLGMAFWRQPSVLRIYVPPDLSRPQFIAPGEIPPSYVYAFSKILMEKLNYCPEDCGRSYAGNLKDMRNYLTASCYQDLAMHRERNSSLYEFRSRKLLPVGTEIFDPLKVTRLDRNAWEVHVEYLLEEHVKGVETRRRLYHYPLRIVHYAVPVDLNAYQLAFDCYLPPGPRPVSDDNDKKG</sequence>
<keyword evidence="1" id="KW-1133">Transmembrane helix</keyword>
<dbReference type="Pfam" id="PF11444">
    <property type="entry name" value="DUF2895"/>
    <property type="match status" value="1"/>
</dbReference>
<comment type="caution">
    <text evidence="2">The sequence shown here is derived from an EMBL/GenBank/DDBJ whole genome shotgun (WGS) entry which is preliminary data.</text>
</comment>
<evidence type="ECO:0000313" key="3">
    <source>
        <dbReference type="Proteomes" id="UP000035760"/>
    </source>
</evidence>
<dbReference type="EMBL" id="CBTJ020000119">
    <property type="protein sequence ID" value="CDI04786.1"/>
    <property type="molecule type" value="Genomic_DNA"/>
</dbReference>
<dbReference type="RefSeq" id="WP_048677218.1">
    <property type="nucleotide sequence ID" value="NZ_CBTJ020000119.1"/>
</dbReference>
<keyword evidence="1" id="KW-0472">Membrane</keyword>
<protein>
    <submittedName>
        <fullName evidence="2">Integrating conjugative element protein, PFL_4703 family</fullName>
    </submittedName>
</protein>
<feature type="transmembrane region" description="Helical" evidence="1">
    <location>
        <begin position="21"/>
        <end position="37"/>
    </location>
</feature>
<name>W6M9V2_9GAMM</name>
<evidence type="ECO:0000256" key="1">
    <source>
        <dbReference type="SAM" id="Phobius"/>
    </source>
</evidence>
<reference evidence="2" key="2">
    <citation type="submission" date="2014-03" db="EMBL/GenBank/DDBJ databases">
        <title>Candidatus Competibacter-lineage genomes retrieved from metagenomes reveal functional metabolic diversity.</title>
        <authorList>
            <person name="McIlroy S.J."/>
            <person name="Albertsen M."/>
            <person name="Andresen E.K."/>
            <person name="Saunders A.M."/>
            <person name="Kristiansen R."/>
            <person name="Stokholm-Bjerregaard M."/>
            <person name="Nielsen K.L."/>
            <person name="Nielsen P.H."/>
        </authorList>
    </citation>
    <scope>NUCLEOTIDE SEQUENCE</scope>
    <source>
        <strain evidence="2">Run_A_D11</strain>
    </source>
</reference>
<dbReference type="OrthoDB" id="8558441at2"/>
<evidence type="ECO:0000313" key="2">
    <source>
        <dbReference type="EMBL" id="CDI04786.1"/>
    </source>
</evidence>